<evidence type="ECO:0000256" key="2">
    <source>
        <dbReference type="ARBA" id="ARBA00022559"/>
    </source>
</evidence>
<dbReference type="PROSITE" id="PS00763">
    <property type="entry name" value="GLUTATHIONE_PEROXID_2"/>
    <property type="match status" value="1"/>
</dbReference>
<dbReference type="Proteomes" id="UP000036834">
    <property type="component" value="Unassembled WGS sequence"/>
</dbReference>
<dbReference type="EMBL" id="LGIQ01000007">
    <property type="protein sequence ID" value="KNB72419.1"/>
    <property type="molecule type" value="Genomic_DNA"/>
</dbReference>
<reference evidence="8" key="2">
    <citation type="submission" date="2015-07" db="EMBL/GenBank/DDBJ databases">
        <title>MeaNS - Measles Nucleotide Surveillance Program.</title>
        <authorList>
            <person name="Tran T."/>
            <person name="Druce J."/>
        </authorList>
    </citation>
    <scope>NUCLEOTIDE SEQUENCE</scope>
    <source>
        <strain evidence="8">DSM 9887</strain>
    </source>
</reference>
<dbReference type="FunFam" id="3.40.30.10:FF:000010">
    <property type="entry name" value="Glutathione peroxidase"/>
    <property type="match status" value="1"/>
</dbReference>
<feature type="active site" evidence="4">
    <location>
        <position position="35"/>
    </location>
</feature>
<dbReference type="EMBL" id="BJON01000016">
    <property type="protein sequence ID" value="GED70570.1"/>
    <property type="molecule type" value="Genomic_DNA"/>
</dbReference>
<dbReference type="InterPro" id="IPR013766">
    <property type="entry name" value="Thioredoxin_domain"/>
</dbReference>
<dbReference type="PRINTS" id="PR01011">
    <property type="entry name" value="GLUTPROXDASE"/>
</dbReference>
<dbReference type="STRING" id="54915.ADS79_11125"/>
<dbReference type="PANTHER" id="PTHR11592:SF78">
    <property type="entry name" value="GLUTATHIONE PEROXIDASE"/>
    <property type="match status" value="1"/>
</dbReference>
<dbReference type="PATRIC" id="fig|54915.3.peg.1182"/>
<dbReference type="OrthoDB" id="9789406at2"/>
<protein>
    <recommendedName>
        <fullName evidence="5">Glutathione peroxidase</fullName>
    </recommendedName>
</protein>
<reference evidence="7 10" key="3">
    <citation type="submission" date="2019-06" db="EMBL/GenBank/DDBJ databases">
        <title>Whole genome shotgun sequence of Brevibacillus reuszeri NBRC 15719.</title>
        <authorList>
            <person name="Hosoyama A."/>
            <person name="Uohara A."/>
            <person name="Ohji S."/>
            <person name="Ichikawa N."/>
        </authorList>
    </citation>
    <scope>NUCLEOTIDE SEQUENCE [LARGE SCALE GENOMIC DNA]</scope>
    <source>
        <strain evidence="7 10">NBRC 15719</strain>
    </source>
</reference>
<dbReference type="InterPro" id="IPR036249">
    <property type="entry name" value="Thioredoxin-like_sf"/>
</dbReference>
<gene>
    <name evidence="8" type="ORF">ADS79_11125</name>
    <name evidence="7" type="ORF">BRE01_42720</name>
</gene>
<comment type="similarity">
    <text evidence="1 5">Belongs to the glutathione peroxidase family.</text>
</comment>
<evidence type="ECO:0000256" key="1">
    <source>
        <dbReference type="ARBA" id="ARBA00006926"/>
    </source>
</evidence>
<accession>A0A0K9YUM6</accession>
<evidence type="ECO:0000256" key="5">
    <source>
        <dbReference type="RuleBase" id="RU000499"/>
    </source>
</evidence>
<dbReference type="RefSeq" id="WP_049738472.1">
    <property type="nucleotide sequence ID" value="NZ_BJON01000016.1"/>
</dbReference>
<dbReference type="GO" id="GO:0034599">
    <property type="term" value="P:cellular response to oxidative stress"/>
    <property type="evidence" value="ECO:0007669"/>
    <property type="project" value="TreeGrafter"/>
</dbReference>
<dbReference type="PROSITE" id="PS51355">
    <property type="entry name" value="GLUTATHIONE_PEROXID_3"/>
    <property type="match status" value="1"/>
</dbReference>
<keyword evidence="2 5" id="KW-0575">Peroxidase</keyword>
<evidence type="ECO:0000313" key="8">
    <source>
        <dbReference type="EMBL" id="KNB72419.1"/>
    </source>
</evidence>
<evidence type="ECO:0000313" key="7">
    <source>
        <dbReference type="EMBL" id="GED70570.1"/>
    </source>
</evidence>
<proteinExistence type="inferred from homology"/>
<organism evidence="8 9">
    <name type="scientific">Brevibacillus reuszeri</name>
    <dbReference type="NCBI Taxonomy" id="54915"/>
    <lineage>
        <taxon>Bacteria</taxon>
        <taxon>Bacillati</taxon>
        <taxon>Bacillota</taxon>
        <taxon>Bacilli</taxon>
        <taxon>Bacillales</taxon>
        <taxon>Paenibacillaceae</taxon>
        <taxon>Brevibacillus</taxon>
    </lineage>
</organism>
<dbReference type="GO" id="GO:0004601">
    <property type="term" value="F:peroxidase activity"/>
    <property type="evidence" value="ECO:0007669"/>
    <property type="project" value="UniProtKB-KW"/>
</dbReference>
<dbReference type="Proteomes" id="UP000319578">
    <property type="component" value="Unassembled WGS sequence"/>
</dbReference>
<feature type="domain" description="Thioredoxin" evidence="6">
    <location>
        <begin position="1"/>
        <end position="157"/>
    </location>
</feature>
<dbReference type="Gene3D" id="3.40.30.10">
    <property type="entry name" value="Glutaredoxin"/>
    <property type="match status" value="1"/>
</dbReference>
<dbReference type="CDD" id="cd00340">
    <property type="entry name" value="GSH_Peroxidase"/>
    <property type="match status" value="1"/>
</dbReference>
<evidence type="ECO:0000313" key="9">
    <source>
        <dbReference type="Proteomes" id="UP000036834"/>
    </source>
</evidence>
<evidence type="ECO:0000256" key="3">
    <source>
        <dbReference type="ARBA" id="ARBA00023002"/>
    </source>
</evidence>
<reference evidence="9" key="1">
    <citation type="submission" date="2015-07" db="EMBL/GenBank/DDBJ databases">
        <title>Genome sequencing project for genomic taxonomy and phylogenomics of Bacillus-like bacteria.</title>
        <authorList>
            <person name="Liu B."/>
            <person name="Wang J."/>
            <person name="Zhu Y."/>
            <person name="Liu G."/>
            <person name="Chen Q."/>
            <person name="Chen Z."/>
            <person name="Lan J."/>
            <person name="Che J."/>
            <person name="Ge C."/>
            <person name="Shi H."/>
            <person name="Pan Z."/>
            <person name="Liu X."/>
        </authorList>
    </citation>
    <scope>NUCLEOTIDE SEQUENCE [LARGE SCALE GENOMIC DNA]</scope>
    <source>
        <strain evidence="9">DSM 9887</strain>
    </source>
</reference>
<keyword evidence="3 5" id="KW-0560">Oxidoreductase</keyword>
<name>A0A0K9YUM6_9BACL</name>
<dbReference type="PIRSF" id="PIRSF000303">
    <property type="entry name" value="Glutathion_perox"/>
    <property type="match status" value="1"/>
</dbReference>
<dbReference type="Pfam" id="PF00255">
    <property type="entry name" value="GSHPx"/>
    <property type="match status" value="1"/>
</dbReference>
<dbReference type="InterPro" id="IPR029759">
    <property type="entry name" value="GPX_AS"/>
</dbReference>
<evidence type="ECO:0000313" key="10">
    <source>
        <dbReference type="Proteomes" id="UP000319578"/>
    </source>
</evidence>
<sequence length="157" mass="17404">MSLYDLSVKTISGEEKTLADYKGKVLLIVNTASACGLTPQYKGLQDLYERYQSKGLVVLGFPCNQFAGQEPGTEEEIAAFCDRTYGVTFPMFAKIDVNGPDTHPLYQFLKTNTPDGESQDIEWNFAKFLIDQNGKIAKRIGARVQPEEIAADIEALL</sequence>
<dbReference type="InterPro" id="IPR029760">
    <property type="entry name" value="GPX_CS"/>
</dbReference>
<evidence type="ECO:0000256" key="4">
    <source>
        <dbReference type="PIRSR" id="PIRSR000303-1"/>
    </source>
</evidence>
<evidence type="ECO:0000259" key="6">
    <source>
        <dbReference type="PROSITE" id="PS51352"/>
    </source>
</evidence>
<dbReference type="PROSITE" id="PS00460">
    <property type="entry name" value="GLUTATHIONE_PEROXID_1"/>
    <property type="match status" value="1"/>
</dbReference>
<dbReference type="InterPro" id="IPR000889">
    <property type="entry name" value="Glutathione_peroxidase"/>
</dbReference>
<dbReference type="PANTHER" id="PTHR11592">
    <property type="entry name" value="GLUTATHIONE PEROXIDASE"/>
    <property type="match status" value="1"/>
</dbReference>
<dbReference type="SUPFAM" id="SSF52833">
    <property type="entry name" value="Thioredoxin-like"/>
    <property type="match status" value="1"/>
</dbReference>
<keyword evidence="10" id="KW-1185">Reference proteome</keyword>
<dbReference type="AlphaFoldDB" id="A0A0K9YUM6"/>
<dbReference type="PROSITE" id="PS51352">
    <property type="entry name" value="THIOREDOXIN_2"/>
    <property type="match status" value="1"/>
</dbReference>
<comment type="caution">
    <text evidence="8">The sequence shown here is derived from an EMBL/GenBank/DDBJ whole genome shotgun (WGS) entry which is preliminary data.</text>
</comment>